<name>A0ABY4BD58_9FLAO</name>
<evidence type="ECO:0000313" key="1">
    <source>
        <dbReference type="EMBL" id="UOE37005.1"/>
    </source>
</evidence>
<reference evidence="1 2" key="1">
    <citation type="submission" date="2022-03" db="EMBL/GenBank/DDBJ databases">
        <title>Chryseobacterium sp. isolated from the Andong Sikhe.</title>
        <authorList>
            <person name="Won M."/>
            <person name="Kim S.-J."/>
            <person name="Kwon S.-W."/>
        </authorList>
    </citation>
    <scope>NUCLEOTIDE SEQUENCE [LARGE SCALE GENOMIC DNA]</scope>
    <source>
        <strain evidence="1 2">ADR-1</strain>
    </source>
</reference>
<evidence type="ECO:0008006" key="3">
    <source>
        <dbReference type="Google" id="ProtNLM"/>
    </source>
</evidence>
<protein>
    <recommendedName>
        <fullName evidence="3">DUF4829 domain-containing protein</fullName>
    </recommendedName>
</protein>
<keyword evidence="2" id="KW-1185">Reference proteome</keyword>
<dbReference type="RefSeq" id="WP_243575517.1">
    <property type="nucleotide sequence ID" value="NZ_CP094529.1"/>
</dbReference>
<dbReference type="EMBL" id="CP094529">
    <property type="protein sequence ID" value="UOE37005.1"/>
    <property type="molecule type" value="Genomic_DNA"/>
</dbReference>
<accession>A0ABY4BD58</accession>
<gene>
    <name evidence="1" type="ORF">MTP08_07965</name>
</gene>
<sequence>MKTKLIIFIISLNFSLIFSQEKKLVENFIADFIENNKEYLSFKLNPQSFIPELNNELKNDENYKYTMNEVKDKNFIQYFEKAKITNQINWNKYKIPKLKLDVKNYTLQISTPIFINNNKEVLIQIKTNYLNWYNVYKKNKNNKWELSYTFGNKRLPKNK</sequence>
<dbReference type="Proteomes" id="UP000831068">
    <property type="component" value="Chromosome"/>
</dbReference>
<evidence type="ECO:0000313" key="2">
    <source>
        <dbReference type="Proteomes" id="UP000831068"/>
    </source>
</evidence>
<proteinExistence type="predicted"/>
<organism evidence="1 2">
    <name type="scientific">Chryseobacterium oryzae</name>
    <dbReference type="NCBI Taxonomy" id="2929799"/>
    <lineage>
        <taxon>Bacteria</taxon>
        <taxon>Pseudomonadati</taxon>
        <taxon>Bacteroidota</taxon>
        <taxon>Flavobacteriia</taxon>
        <taxon>Flavobacteriales</taxon>
        <taxon>Weeksellaceae</taxon>
        <taxon>Chryseobacterium group</taxon>
        <taxon>Chryseobacterium</taxon>
    </lineage>
</organism>